<proteinExistence type="predicted"/>
<evidence type="ECO:0000313" key="2">
    <source>
        <dbReference type="EMBL" id="EJN57301.1"/>
    </source>
</evidence>
<evidence type="ECO:0000313" key="3">
    <source>
        <dbReference type="Proteomes" id="UP000007813"/>
    </source>
</evidence>
<comment type="caution">
    <text evidence="2">The sequence shown here is derived from an EMBL/GenBank/DDBJ whole genome shotgun (WGS) entry which is preliminary data.</text>
</comment>
<feature type="region of interest" description="Disordered" evidence="1">
    <location>
        <begin position="1"/>
        <end position="68"/>
    </location>
</feature>
<accession>J3JD99</accession>
<evidence type="ECO:0000256" key="1">
    <source>
        <dbReference type="SAM" id="MobiDB-lite"/>
    </source>
</evidence>
<dbReference type="EMBL" id="ALJD01000014">
    <property type="protein sequence ID" value="EJN57301.1"/>
    <property type="molecule type" value="Genomic_DNA"/>
</dbReference>
<gene>
    <name evidence="2" type="ORF">HSB1_42640</name>
</gene>
<dbReference type="AlphaFoldDB" id="J3JD99"/>
<name>J3JD99_9EURY</name>
<dbReference type="Proteomes" id="UP000007813">
    <property type="component" value="Unassembled WGS sequence"/>
</dbReference>
<reference evidence="2 3" key="1">
    <citation type="journal article" date="2012" name="J. Bacteriol.">
        <title>Draft Genome Sequence of the Extremely Halophilic Archaeon Halogranum salarium B-1T.</title>
        <authorList>
            <person name="Kim K.K."/>
            <person name="Lee K.C."/>
            <person name="Lee J.S."/>
        </authorList>
    </citation>
    <scope>NUCLEOTIDE SEQUENCE [LARGE SCALE GENOMIC DNA]</scope>
    <source>
        <strain evidence="2 3">B-1</strain>
    </source>
</reference>
<sequence>MASGVSPVDDEHLPERRRRLTNPLALREKRTTRGTTIGSPAACRGEQREPSAGGRPTGRRAGVPSRHT</sequence>
<protein>
    <submittedName>
        <fullName evidence="2">Uncharacterized protein</fullName>
    </submittedName>
</protein>
<organism evidence="2 3">
    <name type="scientific">Halogranum salarium B-1</name>
    <dbReference type="NCBI Taxonomy" id="1210908"/>
    <lineage>
        <taxon>Archaea</taxon>
        <taxon>Methanobacteriati</taxon>
        <taxon>Methanobacteriota</taxon>
        <taxon>Stenosarchaea group</taxon>
        <taxon>Halobacteria</taxon>
        <taxon>Halobacteriales</taxon>
        <taxon>Haloferacaceae</taxon>
    </lineage>
</organism>